<dbReference type="InterPro" id="IPR036388">
    <property type="entry name" value="WH-like_DNA-bd_sf"/>
</dbReference>
<dbReference type="SUPFAM" id="SSF46785">
    <property type="entry name" value="Winged helix' DNA-binding domain"/>
    <property type="match status" value="1"/>
</dbReference>
<accession>A0AAD7XJQ6</accession>
<evidence type="ECO:0000313" key="4">
    <source>
        <dbReference type="Proteomes" id="UP001230188"/>
    </source>
</evidence>
<keyword evidence="4" id="KW-1185">Reference proteome</keyword>
<dbReference type="GO" id="GO:0005673">
    <property type="term" value="C:transcription factor TFIIE complex"/>
    <property type="evidence" value="ECO:0007669"/>
    <property type="project" value="TreeGrafter"/>
</dbReference>
<dbReference type="Pfam" id="PF02002">
    <property type="entry name" value="TFIIE_alpha"/>
    <property type="match status" value="1"/>
</dbReference>
<dbReference type="EMBL" id="JAQMWT010000468">
    <property type="protein sequence ID" value="KAJ8600886.1"/>
    <property type="molecule type" value="Genomic_DNA"/>
</dbReference>
<dbReference type="PANTHER" id="PTHR13097">
    <property type="entry name" value="TRANSCRIPTION INITIATION FACTOR IIE, ALPHA SUBUNIT"/>
    <property type="match status" value="1"/>
</dbReference>
<evidence type="ECO:0000313" key="3">
    <source>
        <dbReference type="EMBL" id="KAJ8600886.1"/>
    </source>
</evidence>
<dbReference type="Gene3D" id="1.10.10.10">
    <property type="entry name" value="Winged helix-like DNA-binding domain superfamily/Winged helix DNA-binding domain"/>
    <property type="match status" value="1"/>
</dbReference>
<dbReference type="InterPro" id="IPR036390">
    <property type="entry name" value="WH_DNA-bd_sf"/>
</dbReference>
<dbReference type="InterPro" id="IPR039997">
    <property type="entry name" value="TFE"/>
</dbReference>
<dbReference type="GO" id="GO:0006367">
    <property type="term" value="P:transcription initiation at RNA polymerase II promoter"/>
    <property type="evidence" value="ECO:0007669"/>
    <property type="project" value="InterPro"/>
</dbReference>
<dbReference type="InterPro" id="IPR002853">
    <property type="entry name" value="TFIIE_asu"/>
</dbReference>
<evidence type="ECO:0000256" key="1">
    <source>
        <dbReference type="SAM" id="MobiDB-lite"/>
    </source>
</evidence>
<organism evidence="3 4">
    <name type="scientific">Chrysophaeum taylorii</name>
    <dbReference type="NCBI Taxonomy" id="2483200"/>
    <lineage>
        <taxon>Eukaryota</taxon>
        <taxon>Sar</taxon>
        <taxon>Stramenopiles</taxon>
        <taxon>Ochrophyta</taxon>
        <taxon>Pelagophyceae</taxon>
        <taxon>Pelagomonadales</taxon>
        <taxon>Pelagomonadaceae</taxon>
        <taxon>Chrysophaeum</taxon>
    </lineage>
</organism>
<feature type="region of interest" description="Disordered" evidence="1">
    <location>
        <begin position="203"/>
        <end position="227"/>
    </location>
</feature>
<protein>
    <recommendedName>
        <fullName evidence="2">Transcription initiation factor IIE subunit alpha N-terminal domain-containing protein</fullName>
    </recommendedName>
</protein>
<dbReference type="InterPro" id="IPR024550">
    <property type="entry name" value="TFIIEa/SarR/Rpc3_HTH_dom"/>
</dbReference>
<sequence>MAVVDEIAAIRDCEALIVGVGRAFYNDESSLILETLVEDKFLREDVMSRRLAMSEKQARRALQFLQNEGLVSHEVAATEEKKGGHKKQIYWYCDFQKARDVVKFRLHLLKENVKEKERAASTSARFRCPSCGTRQSALDAVRFRFWCPERTCEEVKLVEEQLESSLANAHKLLAKIEKQLSSEPRVERVGIFELLKRLDGHRLPSNKPSDNRSFGLGTSEPDKPSFSGFSSALFGRNKEIDVAFESDVDWQDGDNSEPEEVPEERIEEADY</sequence>
<dbReference type="SMART" id="SM00531">
    <property type="entry name" value="TFIIE"/>
    <property type="match status" value="1"/>
</dbReference>
<comment type="caution">
    <text evidence="3">The sequence shown here is derived from an EMBL/GenBank/DDBJ whole genome shotgun (WGS) entry which is preliminary data.</text>
</comment>
<reference evidence="3" key="1">
    <citation type="submission" date="2023-01" db="EMBL/GenBank/DDBJ databases">
        <title>Metagenome sequencing of chrysophaentin producing Chrysophaeum taylorii.</title>
        <authorList>
            <person name="Davison J."/>
            <person name="Bewley C."/>
        </authorList>
    </citation>
    <scope>NUCLEOTIDE SEQUENCE</scope>
    <source>
        <strain evidence="3">NIES-1699</strain>
    </source>
</reference>
<feature type="region of interest" description="Disordered" evidence="1">
    <location>
        <begin position="245"/>
        <end position="271"/>
    </location>
</feature>
<feature type="domain" description="Transcription initiation factor IIE subunit alpha N-terminal" evidence="2">
    <location>
        <begin position="27"/>
        <end position="173"/>
    </location>
</feature>
<proteinExistence type="predicted"/>
<gene>
    <name evidence="3" type="ORF">CTAYLR_006973</name>
</gene>
<name>A0AAD7XJQ6_9STRA</name>
<evidence type="ECO:0000259" key="2">
    <source>
        <dbReference type="SMART" id="SM00531"/>
    </source>
</evidence>
<dbReference type="AlphaFoldDB" id="A0AAD7XJQ6"/>
<dbReference type="PANTHER" id="PTHR13097:SF7">
    <property type="entry name" value="GENERAL TRANSCRIPTION FACTOR IIE SUBUNIT 1"/>
    <property type="match status" value="1"/>
</dbReference>
<dbReference type="Proteomes" id="UP001230188">
    <property type="component" value="Unassembled WGS sequence"/>
</dbReference>